<keyword evidence="4" id="KW-1185">Reference proteome</keyword>
<evidence type="ECO:0000259" key="2">
    <source>
        <dbReference type="Pfam" id="PF00582"/>
    </source>
</evidence>
<dbReference type="CDD" id="cd00293">
    <property type="entry name" value="USP-like"/>
    <property type="match status" value="1"/>
</dbReference>
<organism evidence="3 4">
    <name type="scientific">Halobacterium hubeiense</name>
    <dbReference type="NCBI Taxonomy" id="1407499"/>
    <lineage>
        <taxon>Archaea</taxon>
        <taxon>Methanobacteriati</taxon>
        <taxon>Methanobacteriota</taxon>
        <taxon>Stenosarchaea group</taxon>
        <taxon>Halobacteria</taxon>
        <taxon>Halobacteriales</taxon>
        <taxon>Halobacteriaceae</taxon>
        <taxon>Halobacterium</taxon>
    </lineage>
</organism>
<dbReference type="Gene3D" id="3.40.50.12370">
    <property type="match status" value="1"/>
</dbReference>
<dbReference type="Pfam" id="PF00582">
    <property type="entry name" value="Usp"/>
    <property type="match status" value="1"/>
</dbReference>
<protein>
    <submittedName>
        <fullName evidence="3">UspA domain protein</fullName>
    </submittedName>
</protein>
<dbReference type="OrthoDB" id="43026at2157"/>
<dbReference type="InterPro" id="IPR006015">
    <property type="entry name" value="Universal_stress_UspA"/>
</dbReference>
<gene>
    <name evidence="3" type="ORF">HHUB_2542</name>
</gene>
<feature type="domain" description="UspA" evidence="2">
    <location>
        <begin position="74"/>
        <end position="193"/>
    </location>
</feature>
<proteinExistence type="predicted"/>
<feature type="compositionally biased region" description="Polar residues" evidence="1">
    <location>
        <begin position="7"/>
        <end position="20"/>
    </location>
</feature>
<name>A0A0U5AEX9_9EURY</name>
<accession>A0A0U5AEX9</accession>
<dbReference type="KEGG" id="hhb:Hhub_2542"/>
<dbReference type="AlphaFoldDB" id="A0A0U5AEX9"/>
<evidence type="ECO:0000313" key="3">
    <source>
        <dbReference type="EMBL" id="CQH57460.1"/>
    </source>
</evidence>
<reference evidence="4" key="1">
    <citation type="journal article" date="2016" name="Environ. Microbiol.">
        <title>The complete genome of a viable archaeum isolated from 123-million-year-old rock salt.</title>
        <authorList>
            <person name="Jaakkola S.T."/>
            <person name="Pfeiffer F."/>
            <person name="Ravantti J.J."/>
            <person name="Guo Q."/>
            <person name="Liu Y."/>
            <person name="Chen X."/>
            <person name="Ma H."/>
            <person name="Yang C."/>
            <person name="Oksanen H.M."/>
            <person name="Bamford D.H."/>
        </authorList>
    </citation>
    <scope>NUCLEOTIDE SEQUENCE</scope>
    <source>
        <strain evidence="4">JI20-1</strain>
    </source>
</reference>
<dbReference type="Proteomes" id="UP000066737">
    <property type="component" value="Chromosome I"/>
</dbReference>
<dbReference type="GeneID" id="32029115"/>
<dbReference type="PRINTS" id="PR01438">
    <property type="entry name" value="UNVRSLSTRESS"/>
</dbReference>
<dbReference type="RefSeq" id="WP_082687198.1">
    <property type="nucleotide sequence ID" value="NZ_CEML01000001.1"/>
</dbReference>
<dbReference type="InterPro" id="IPR006016">
    <property type="entry name" value="UspA"/>
</dbReference>
<evidence type="ECO:0000313" key="4">
    <source>
        <dbReference type="Proteomes" id="UP000066737"/>
    </source>
</evidence>
<evidence type="ECO:0000256" key="1">
    <source>
        <dbReference type="SAM" id="MobiDB-lite"/>
    </source>
</evidence>
<dbReference type="SUPFAM" id="SSF52402">
    <property type="entry name" value="Adenine nucleotide alpha hydrolases-like"/>
    <property type="match status" value="1"/>
</dbReference>
<sequence length="195" mass="20881">MPELPNKSLSAAATSVQPSDPNAVDTPRRHLKRPVGYTSDVIVRQEFGLTDVAGLEDVTIEHYGPGTNQAINSLLVPVAGGPNSRAAVALASSIASEWGASITLLTVISEDTTDDQRRDAGRRLDTYTDVVTGSTVETALVRSDDVVPTIAAESDTHELLVIGASERSLFERFFRGSVPNELRQETHAPIFVVSQ</sequence>
<feature type="region of interest" description="Disordered" evidence="1">
    <location>
        <begin position="1"/>
        <end position="31"/>
    </location>
</feature>
<dbReference type="EMBL" id="LN831302">
    <property type="protein sequence ID" value="CQH57460.1"/>
    <property type="molecule type" value="Genomic_DNA"/>
</dbReference>